<reference evidence="1 2" key="1">
    <citation type="submission" date="2021-01" db="EMBL/GenBank/DDBJ databases">
        <title>Genome public.</title>
        <authorList>
            <person name="Liu C."/>
            <person name="Sun Q."/>
        </authorList>
    </citation>
    <scope>NUCLEOTIDE SEQUENCE [LARGE SCALE GENOMIC DNA]</scope>
    <source>
        <strain evidence="1 2">YIM B02564</strain>
    </source>
</reference>
<keyword evidence="2" id="KW-1185">Reference proteome</keyword>
<dbReference type="PANTHER" id="PTHR41247:SF1">
    <property type="entry name" value="HTH-TYPE TRANSCRIPTIONAL REPRESSOR YCNK"/>
    <property type="match status" value="1"/>
</dbReference>
<dbReference type="PANTHER" id="PTHR41247">
    <property type="entry name" value="HTH-TYPE TRANSCRIPTIONAL REPRESSOR YCNK"/>
    <property type="match status" value="1"/>
</dbReference>
<name>A0ABS1TU21_9BACI</name>
<dbReference type="EMBL" id="JAESWB010000365">
    <property type="protein sequence ID" value="MBL4954802.1"/>
    <property type="molecule type" value="Genomic_DNA"/>
</dbReference>
<dbReference type="Gene3D" id="3.30.70.2050">
    <property type="match status" value="1"/>
</dbReference>
<evidence type="ECO:0000313" key="2">
    <source>
        <dbReference type="Proteomes" id="UP000623967"/>
    </source>
</evidence>
<accession>A0ABS1TU21</accession>
<dbReference type="PROSITE" id="PS51257">
    <property type="entry name" value="PROKAR_LIPOPROTEIN"/>
    <property type="match status" value="1"/>
</dbReference>
<sequence>MKFSIVKQSVLIFSLLFLIAGCGKTDYKPAAINEKTDKCDVCHMAVKDDGFASEIILENEKTLKFDDIGCMYKWKSENKDEKIGNSFIKDYQTKKWLEVEKASFVYDKSIKTPMAYNVIAFGDKKAAQDFIDKNSGELLTADDLGSHSWERNKAMMEEMKKKMNMNMNH</sequence>
<gene>
    <name evidence="1" type="ORF">JK635_21825</name>
</gene>
<dbReference type="SUPFAM" id="SSF160387">
    <property type="entry name" value="NosL/MerB-like"/>
    <property type="match status" value="1"/>
</dbReference>
<proteinExistence type="predicted"/>
<dbReference type="RefSeq" id="WP_202656042.1">
    <property type="nucleotide sequence ID" value="NZ_JAESWB010000365.1"/>
</dbReference>
<dbReference type="InterPro" id="IPR008719">
    <property type="entry name" value="N2O_reductase_NosL"/>
</dbReference>
<organism evidence="1 2">
    <name type="scientific">Neobacillus paridis</name>
    <dbReference type="NCBI Taxonomy" id="2803862"/>
    <lineage>
        <taxon>Bacteria</taxon>
        <taxon>Bacillati</taxon>
        <taxon>Bacillota</taxon>
        <taxon>Bacilli</taxon>
        <taxon>Bacillales</taxon>
        <taxon>Bacillaceae</taxon>
        <taxon>Neobacillus</taxon>
    </lineage>
</organism>
<evidence type="ECO:0000313" key="1">
    <source>
        <dbReference type="EMBL" id="MBL4954802.1"/>
    </source>
</evidence>
<dbReference type="Proteomes" id="UP000623967">
    <property type="component" value="Unassembled WGS sequence"/>
</dbReference>
<dbReference type="Pfam" id="PF05573">
    <property type="entry name" value="NosL"/>
    <property type="match status" value="1"/>
</dbReference>
<protein>
    <submittedName>
        <fullName evidence="1">Nitrous oxide reductase accessory protein NosL</fullName>
    </submittedName>
</protein>
<comment type="caution">
    <text evidence="1">The sequence shown here is derived from an EMBL/GenBank/DDBJ whole genome shotgun (WGS) entry which is preliminary data.</text>
</comment>